<dbReference type="AlphaFoldDB" id="A0A2J6RXQ7"/>
<accession>A0A2J6RXQ7</accession>
<dbReference type="InterPro" id="IPR036864">
    <property type="entry name" value="Zn2-C6_fun-type_DNA-bd_sf"/>
</dbReference>
<dbReference type="Proteomes" id="UP000235786">
    <property type="component" value="Unassembled WGS sequence"/>
</dbReference>
<dbReference type="EMBL" id="KZ613942">
    <property type="protein sequence ID" value="PMD43298.1"/>
    <property type="molecule type" value="Genomic_DNA"/>
</dbReference>
<protein>
    <recommendedName>
        <fullName evidence="3">Zn(2)-C6 fungal-type domain-containing protein</fullName>
    </recommendedName>
</protein>
<feature type="domain" description="Zn(2)-C6 fungal-type" evidence="3">
    <location>
        <begin position="15"/>
        <end position="45"/>
    </location>
</feature>
<evidence type="ECO:0000259" key="3">
    <source>
        <dbReference type="PROSITE" id="PS50048"/>
    </source>
</evidence>
<dbReference type="PANTHER" id="PTHR47784:SF10">
    <property type="entry name" value="TRANSCRIPTION FACTOR, PUTATIVE (AFU_ORTHOLOGUE AFUA_6G14150)-RELATED"/>
    <property type="match status" value="1"/>
</dbReference>
<dbReference type="PANTHER" id="PTHR47784">
    <property type="entry name" value="STEROL UPTAKE CONTROL PROTEIN 2"/>
    <property type="match status" value="1"/>
</dbReference>
<dbReference type="OrthoDB" id="4937900at2759"/>
<name>A0A2J6RXQ7_HYAVF</name>
<dbReference type="CDD" id="cd00067">
    <property type="entry name" value="GAL4"/>
    <property type="match status" value="1"/>
</dbReference>
<proteinExistence type="predicted"/>
<dbReference type="Gene3D" id="4.10.240.10">
    <property type="entry name" value="Zn(2)-C6 fungal-type DNA-binding domain"/>
    <property type="match status" value="1"/>
</dbReference>
<sequence>MERKKREAHSKSRRGCQNCKKRHVKCDEQIPRCANCIVRKLDCVYQSTREPGGSSATTTLLTRRPRKAPRSDPPPESSSDSSSVIKSRIYIVPSPASSLVSSPAAFSSSPESHRLLELELMHRWTTRTYMGLVAVPEDHPHLQDYLPRAALRNSYLMNGILALSALELARASATSATYLPAAIEYSNKASADFRVQLCNITRENLHLLYYFAMIAATFNFALPPEQMTSIDRIGIAFDMVIGATAIATTNIEWLMDSPITLGTVLDLGRASMDLVDSETLTALDYMVSVSSQMSPKLIAEEKETMKVEIGGQEQEIPCPPVSEQFMYWLAIAHLKYCFAEDARSLIKGYCMTFIPLSGTDFIWAIRKQEPVALFVLMYFGVLMDRYGADAKAWWIMTTGRDLVKEASEILLRSPVAMMDDGREGIAWTRRQVGLPPLVMESCVCPEDLVL</sequence>
<dbReference type="InterPro" id="IPR053157">
    <property type="entry name" value="Sterol_Uptake_Regulator"/>
</dbReference>
<dbReference type="SMART" id="SM00066">
    <property type="entry name" value="GAL4"/>
    <property type="match status" value="1"/>
</dbReference>
<evidence type="ECO:0000313" key="5">
    <source>
        <dbReference type="Proteomes" id="UP000235786"/>
    </source>
</evidence>
<feature type="compositionally biased region" description="Polar residues" evidence="2">
    <location>
        <begin position="48"/>
        <end position="61"/>
    </location>
</feature>
<dbReference type="STRING" id="1149755.A0A2J6RXQ7"/>
<dbReference type="InterPro" id="IPR001138">
    <property type="entry name" value="Zn2Cys6_DnaBD"/>
</dbReference>
<organism evidence="4 5">
    <name type="scientific">Hyaloscypha variabilis (strain UAMH 11265 / GT02V1 / F)</name>
    <name type="common">Meliniomyces variabilis</name>
    <dbReference type="NCBI Taxonomy" id="1149755"/>
    <lineage>
        <taxon>Eukaryota</taxon>
        <taxon>Fungi</taxon>
        <taxon>Dikarya</taxon>
        <taxon>Ascomycota</taxon>
        <taxon>Pezizomycotina</taxon>
        <taxon>Leotiomycetes</taxon>
        <taxon>Helotiales</taxon>
        <taxon>Hyaloscyphaceae</taxon>
        <taxon>Hyaloscypha</taxon>
        <taxon>Hyaloscypha variabilis</taxon>
    </lineage>
</organism>
<evidence type="ECO:0000256" key="1">
    <source>
        <dbReference type="ARBA" id="ARBA00023242"/>
    </source>
</evidence>
<keyword evidence="1" id="KW-0539">Nucleus</keyword>
<keyword evidence="5" id="KW-1185">Reference proteome</keyword>
<dbReference type="PROSITE" id="PS00463">
    <property type="entry name" value="ZN2_CY6_FUNGAL_1"/>
    <property type="match status" value="1"/>
</dbReference>
<dbReference type="Pfam" id="PF00172">
    <property type="entry name" value="Zn_clus"/>
    <property type="match status" value="1"/>
</dbReference>
<gene>
    <name evidence="4" type="ORF">L207DRAFT_631417</name>
</gene>
<dbReference type="GO" id="GO:0001228">
    <property type="term" value="F:DNA-binding transcription activator activity, RNA polymerase II-specific"/>
    <property type="evidence" value="ECO:0007669"/>
    <property type="project" value="TreeGrafter"/>
</dbReference>
<reference evidence="4 5" key="1">
    <citation type="submission" date="2016-04" db="EMBL/GenBank/DDBJ databases">
        <title>A degradative enzymes factory behind the ericoid mycorrhizal symbiosis.</title>
        <authorList>
            <consortium name="DOE Joint Genome Institute"/>
            <person name="Martino E."/>
            <person name="Morin E."/>
            <person name="Grelet G."/>
            <person name="Kuo A."/>
            <person name="Kohler A."/>
            <person name="Daghino S."/>
            <person name="Barry K."/>
            <person name="Choi C."/>
            <person name="Cichocki N."/>
            <person name="Clum A."/>
            <person name="Copeland A."/>
            <person name="Hainaut M."/>
            <person name="Haridas S."/>
            <person name="Labutti K."/>
            <person name="Lindquist E."/>
            <person name="Lipzen A."/>
            <person name="Khouja H.-R."/>
            <person name="Murat C."/>
            <person name="Ohm R."/>
            <person name="Olson A."/>
            <person name="Spatafora J."/>
            <person name="Veneault-Fourrey C."/>
            <person name="Henrissat B."/>
            <person name="Grigoriev I."/>
            <person name="Martin F."/>
            <person name="Perotto S."/>
        </authorList>
    </citation>
    <scope>NUCLEOTIDE SEQUENCE [LARGE SCALE GENOMIC DNA]</scope>
    <source>
        <strain evidence="4 5">F</strain>
    </source>
</reference>
<dbReference type="SUPFAM" id="SSF57701">
    <property type="entry name" value="Zn2/Cys6 DNA-binding domain"/>
    <property type="match status" value="1"/>
</dbReference>
<feature type="region of interest" description="Disordered" evidence="2">
    <location>
        <begin position="48"/>
        <end position="84"/>
    </location>
</feature>
<evidence type="ECO:0000256" key="2">
    <source>
        <dbReference type="SAM" id="MobiDB-lite"/>
    </source>
</evidence>
<dbReference type="PROSITE" id="PS50048">
    <property type="entry name" value="ZN2_CY6_FUNGAL_2"/>
    <property type="match status" value="1"/>
</dbReference>
<evidence type="ECO:0000313" key="4">
    <source>
        <dbReference type="EMBL" id="PMD43298.1"/>
    </source>
</evidence>
<dbReference type="GO" id="GO:0008270">
    <property type="term" value="F:zinc ion binding"/>
    <property type="evidence" value="ECO:0007669"/>
    <property type="project" value="InterPro"/>
</dbReference>